<dbReference type="PANTHER" id="PTHR12753">
    <property type="entry name" value="AD-003 - RELATED"/>
    <property type="match status" value="1"/>
</dbReference>
<dbReference type="InterPro" id="IPR029063">
    <property type="entry name" value="SAM-dependent_MTases_sf"/>
</dbReference>
<dbReference type="GO" id="GO:0005737">
    <property type="term" value="C:cytoplasm"/>
    <property type="evidence" value="ECO:0007669"/>
    <property type="project" value="TreeGrafter"/>
</dbReference>
<dbReference type="Gene3D" id="3.40.50.150">
    <property type="entry name" value="Vaccinia Virus protein VP39"/>
    <property type="match status" value="1"/>
</dbReference>
<evidence type="ECO:0000256" key="8">
    <source>
        <dbReference type="ARBA" id="ARBA00047306"/>
    </source>
</evidence>
<protein>
    <recommendedName>
        <fullName evidence="6">Alpha N-terminal protein methyltransferase 1</fullName>
        <ecNumber evidence="5">2.1.1.244</ecNumber>
    </recommendedName>
    <alternativeName>
        <fullName evidence="7">X-Pro-Lys N-terminal protein methyltransferase 1</fullName>
    </alternativeName>
</protein>
<dbReference type="GO" id="GO:0071885">
    <property type="term" value="F:N-terminal protein N-methyltransferase activity"/>
    <property type="evidence" value="ECO:0007669"/>
    <property type="project" value="UniProtKB-EC"/>
</dbReference>
<comment type="similarity">
    <text evidence="1">Belongs to the methyltransferase superfamily. NTM1 family.</text>
</comment>
<dbReference type="AlphaFoldDB" id="A0AAD4DJ70"/>
<name>A0AAD4DJ70_9FUNG</name>
<feature type="region of interest" description="Disordered" evidence="12">
    <location>
        <begin position="51"/>
        <end position="70"/>
    </location>
</feature>
<feature type="binding site" evidence="11">
    <location>
        <position position="153"/>
    </location>
    <ligand>
        <name>S-adenosyl-L-methionine</name>
        <dbReference type="ChEBI" id="CHEBI:59789"/>
    </ligand>
</feature>
<evidence type="ECO:0000256" key="12">
    <source>
        <dbReference type="SAM" id="MobiDB-lite"/>
    </source>
</evidence>
<organism evidence="13 14">
    <name type="scientific">Linnemannia exigua</name>
    <dbReference type="NCBI Taxonomy" id="604196"/>
    <lineage>
        <taxon>Eukaryota</taxon>
        <taxon>Fungi</taxon>
        <taxon>Fungi incertae sedis</taxon>
        <taxon>Mucoromycota</taxon>
        <taxon>Mortierellomycotina</taxon>
        <taxon>Mortierellomycetes</taxon>
        <taxon>Mortierellales</taxon>
        <taxon>Mortierellaceae</taxon>
        <taxon>Linnemannia</taxon>
    </lineage>
</organism>
<feature type="binding site" evidence="11">
    <location>
        <position position="85"/>
    </location>
    <ligand>
        <name>S-adenosyl-L-methionine</name>
        <dbReference type="ChEBI" id="CHEBI:59789"/>
    </ligand>
</feature>
<dbReference type="PANTHER" id="PTHR12753:SF0">
    <property type="entry name" value="ALPHA N-TERMINAL PROTEIN METHYLTRANSFERASE 1"/>
    <property type="match status" value="1"/>
</dbReference>
<keyword evidence="4 11" id="KW-0949">S-adenosyl-L-methionine</keyword>
<dbReference type="EMBL" id="JAAAIL010000120">
    <property type="protein sequence ID" value="KAG0279510.1"/>
    <property type="molecule type" value="Genomic_DNA"/>
</dbReference>
<reference evidence="13" key="1">
    <citation type="journal article" date="2020" name="Fungal Divers.">
        <title>Resolving the Mortierellaceae phylogeny through synthesis of multi-gene phylogenetics and phylogenomics.</title>
        <authorList>
            <person name="Vandepol N."/>
            <person name="Liber J."/>
            <person name="Desiro A."/>
            <person name="Na H."/>
            <person name="Kennedy M."/>
            <person name="Barry K."/>
            <person name="Grigoriev I.V."/>
            <person name="Miller A.N."/>
            <person name="O'Donnell K."/>
            <person name="Stajich J.E."/>
            <person name="Bonito G."/>
        </authorList>
    </citation>
    <scope>NUCLEOTIDE SEQUENCE</scope>
    <source>
        <strain evidence="13">NRRL 28262</strain>
    </source>
</reference>
<dbReference type="InterPro" id="IPR008576">
    <property type="entry name" value="MeTrfase_NTM1"/>
</dbReference>
<evidence type="ECO:0000256" key="9">
    <source>
        <dbReference type="ARBA" id="ARBA00047885"/>
    </source>
</evidence>
<dbReference type="SUPFAM" id="SSF53335">
    <property type="entry name" value="S-adenosyl-L-methionine-dependent methyltransferases"/>
    <property type="match status" value="1"/>
</dbReference>
<accession>A0AAD4DJ70</accession>
<comment type="catalytic activity">
    <reaction evidence="9">
        <text>N-terminal L-prolyl-L-prolyl-L-lysyl-[protein] + 2 S-adenosyl-L-methionine = N-terminal N,N-dimethyl-L-prolyl-L-prolyl-L-lysyl-[protein] + 2 S-adenosyl-L-homocysteine + 2 H(+)</text>
        <dbReference type="Rhea" id="RHEA:54736"/>
        <dbReference type="Rhea" id="RHEA-COMP:13787"/>
        <dbReference type="Rhea" id="RHEA-COMP:13974"/>
        <dbReference type="ChEBI" id="CHEBI:15378"/>
        <dbReference type="ChEBI" id="CHEBI:57856"/>
        <dbReference type="ChEBI" id="CHEBI:59789"/>
        <dbReference type="ChEBI" id="CHEBI:138059"/>
        <dbReference type="ChEBI" id="CHEBI:138318"/>
        <dbReference type="EC" id="2.1.1.244"/>
    </reaction>
</comment>
<evidence type="ECO:0000313" key="14">
    <source>
        <dbReference type="Proteomes" id="UP001194580"/>
    </source>
</evidence>
<sequence length="244" mass="26716">MLGGLGQLARPDAVSSLRFLSEFVTPPATSSASSIVNPPASNKDTKAITAATQTGSTTESKNRQKLPLPNSGPSHVLDCGAGIGRVTKQVLVKAFDHVDLVENSAIFVKQAREEYLKAELESGKVCEVRCSGLQNVEFEGTSWEGRFDVIWCQWVLGHLTEEDLISFFDRCKKGLKPGGMIFVKENNAKIGIVIDEEDSSMTRSDVVWKEMFAKAGLKLLREEVQKGFPSGLFAVKMYALEPIF</sequence>
<gene>
    <name evidence="13" type="ORF">BGZ95_001026</name>
</gene>
<evidence type="ECO:0000256" key="6">
    <source>
        <dbReference type="ARBA" id="ARBA00039449"/>
    </source>
</evidence>
<keyword evidence="14" id="KW-1185">Reference proteome</keyword>
<comment type="caution">
    <text evidence="13">The sequence shown here is derived from an EMBL/GenBank/DDBJ whole genome shotgun (WGS) entry which is preliminary data.</text>
</comment>
<evidence type="ECO:0000256" key="11">
    <source>
        <dbReference type="PIRSR" id="PIRSR016958-1"/>
    </source>
</evidence>
<proteinExistence type="inferred from homology"/>
<evidence type="ECO:0000256" key="7">
    <source>
        <dbReference type="ARBA" id="ARBA00043129"/>
    </source>
</evidence>
<evidence type="ECO:0000256" key="3">
    <source>
        <dbReference type="ARBA" id="ARBA00022679"/>
    </source>
</evidence>
<feature type="binding site" evidence="11">
    <location>
        <begin position="133"/>
        <end position="134"/>
    </location>
    <ligand>
        <name>S-adenosyl-L-methionine</name>
        <dbReference type="ChEBI" id="CHEBI:59789"/>
    </ligand>
</feature>
<feature type="binding site" evidence="11">
    <location>
        <position position="80"/>
    </location>
    <ligand>
        <name>S-adenosyl-L-methionine</name>
        <dbReference type="ChEBI" id="CHEBI:59789"/>
    </ligand>
</feature>
<keyword evidence="3" id="KW-0808">Transferase</keyword>
<evidence type="ECO:0000256" key="10">
    <source>
        <dbReference type="ARBA" id="ARBA00048167"/>
    </source>
</evidence>
<evidence type="ECO:0000256" key="2">
    <source>
        <dbReference type="ARBA" id="ARBA00022603"/>
    </source>
</evidence>
<keyword evidence="2" id="KW-0489">Methyltransferase</keyword>
<comment type="catalytic activity">
    <reaction evidence="8">
        <text>N-terminal L-seryl-L-prolyl-L-lysyl-[protein] + 3 S-adenosyl-L-methionine = N-terminal N,N,N-trimethyl-L-seryl-L-prolyl-L-lysyl-[protein] + 3 S-adenosyl-L-homocysteine + 3 H(+)</text>
        <dbReference type="Rhea" id="RHEA:54724"/>
        <dbReference type="Rhea" id="RHEA-COMP:13789"/>
        <dbReference type="Rhea" id="RHEA-COMP:13973"/>
        <dbReference type="ChEBI" id="CHEBI:15378"/>
        <dbReference type="ChEBI" id="CHEBI:57856"/>
        <dbReference type="ChEBI" id="CHEBI:59789"/>
        <dbReference type="ChEBI" id="CHEBI:138061"/>
        <dbReference type="ChEBI" id="CHEBI:138317"/>
        <dbReference type="EC" id="2.1.1.244"/>
    </reaction>
</comment>
<evidence type="ECO:0000313" key="13">
    <source>
        <dbReference type="EMBL" id="KAG0279510.1"/>
    </source>
</evidence>
<evidence type="ECO:0000256" key="1">
    <source>
        <dbReference type="ARBA" id="ARBA00009059"/>
    </source>
</evidence>
<evidence type="ECO:0000256" key="5">
    <source>
        <dbReference type="ARBA" id="ARBA00039112"/>
    </source>
</evidence>
<comment type="catalytic activity">
    <reaction evidence="10">
        <text>N-terminal L-alanyl-L-prolyl-L-lysyl-[protein] + 3 S-adenosyl-L-methionine = N-terminal N,N,N-trimethyl-L-alanyl-L-prolyl-L-lysyl-[protein] + 3 S-adenosyl-L-homocysteine + 3 H(+)</text>
        <dbReference type="Rhea" id="RHEA:54712"/>
        <dbReference type="Rhea" id="RHEA-COMP:13785"/>
        <dbReference type="Rhea" id="RHEA-COMP:13971"/>
        <dbReference type="ChEBI" id="CHEBI:15378"/>
        <dbReference type="ChEBI" id="CHEBI:57856"/>
        <dbReference type="ChEBI" id="CHEBI:59789"/>
        <dbReference type="ChEBI" id="CHEBI:138057"/>
        <dbReference type="ChEBI" id="CHEBI:138315"/>
        <dbReference type="EC" id="2.1.1.244"/>
    </reaction>
</comment>
<dbReference type="GO" id="GO:0032259">
    <property type="term" value="P:methylation"/>
    <property type="evidence" value="ECO:0007669"/>
    <property type="project" value="UniProtKB-KW"/>
</dbReference>
<dbReference type="EC" id="2.1.1.244" evidence="5"/>
<dbReference type="Pfam" id="PF05891">
    <property type="entry name" value="Methyltransf_PK"/>
    <property type="match status" value="1"/>
</dbReference>
<dbReference type="CDD" id="cd02440">
    <property type="entry name" value="AdoMet_MTases"/>
    <property type="match status" value="1"/>
</dbReference>
<dbReference type="PIRSF" id="PIRSF016958">
    <property type="entry name" value="DUF858_MeTrfase_lik"/>
    <property type="match status" value="1"/>
</dbReference>
<dbReference type="Proteomes" id="UP001194580">
    <property type="component" value="Unassembled WGS sequence"/>
</dbReference>
<evidence type="ECO:0000256" key="4">
    <source>
        <dbReference type="ARBA" id="ARBA00022691"/>
    </source>
</evidence>